<dbReference type="AlphaFoldDB" id="A0A2J7Z9P4"/>
<reference evidence="2 3" key="1">
    <citation type="submission" date="2015-09" db="EMBL/GenBank/DDBJ databases">
        <title>Genome sequence, genome mining and natural product profiling of a biocontrol bacterium Streptomyces malaysiensis F913.</title>
        <authorList>
            <person name="Xu Y."/>
            <person name="Wei J."/>
            <person name="Xie J."/>
            <person name="Li T."/>
            <person name="Zhou Z."/>
        </authorList>
    </citation>
    <scope>NUCLEOTIDE SEQUENCE [LARGE SCALE GENOMIC DNA]</scope>
    <source>
        <strain evidence="2 3">F913</strain>
    </source>
</reference>
<sequence>MEYLFLGHSWRSAQTGAAGAGDVQTLVGVLDDEFMDELRQRGKHVEREPTAGRGEVERFP</sequence>
<keyword evidence="3" id="KW-1185">Reference proteome</keyword>
<feature type="region of interest" description="Disordered" evidence="1">
    <location>
        <begin position="40"/>
        <end position="60"/>
    </location>
</feature>
<protein>
    <submittedName>
        <fullName evidence="2">Uncharacterized protein</fullName>
    </submittedName>
</protein>
<gene>
    <name evidence="2" type="ORF">SMF913_13032</name>
</gene>
<name>A0A2J7Z9P4_STRMQ</name>
<accession>A0A2J7Z9P4</accession>
<evidence type="ECO:0000313" key="3">
    <source>
        <dbReference type="Proteomes" id="UP000236520"/>
    </source>
</evidence>
<proteinExistence type="predicted"/>
<evidence type="ECO:0000313" key="2">
    <source>
        <dbReference type="EMBL" id="PNG97007.1"/>
    </source>
</evidence>
<evidence type="ECO:0000256" key="1">
    <source>
        <dbReference type="SAM" id="MobiDB-lite"/>
    </source>
</evidence>
<comment type="caution">
    <text evidence="2">The sequence shown here is derived from an EMBL/GenBank/DDBJ whole genome shotgun (WGS) entry which is preliminary data.</text>
</comment>
<dbReference type="Proteomes" id="UP000236520">
    <property type="component" value="Unassembled WGS sequence"/>
</dbReference>
<organism evidence="2 3">
    <name type="scientific">Streptomyces malaysiensis</name>
    <dbReference type="NCBI Taxonomy" id="92644"/>
    <lineage>
        <taxon>Bacteria</taxon>
        <taxon>Bacillati</taxon>
        <taxon>Actinomycetota</taxon>
        <taxon>Actinomycetes</taxon>
        <taxon>Kitasatosporales</taxon>
        <taxon>Streptomycetaceae</taxon>
        <taxon>Streptomyces</taxon>
        <taxon>Streptomyces violaceusniger group</taxon>
    </lineage>
</organism>
<dbReference type="EMBL" id="LJIW01000001">
    <property type="protein sequence ID" value="PNG97007.1"/>
    <property type="molecule type" value="Genomic_DNA"/>
</dbReference>